<dbReference type="SUPFAM" id="SSF50129">
    <property type="entry name" value="GroES-like"/>
    <property type="match status" value="1"/>
</dbReference>
<keyword evidence="2" id="KW-0560">Oxidoreductase</keyword>
<keyword evidence="3" id="KW-1185">Reference proteome</keyword>
<dbReference type="PANTHER" id="PTHR43677:SF4">
    <property type="entry name" value="QUINONE OXIDOREDUCTASE-LIKE PROTEIN 2"/>
    <property type="match status" value="1"/>
</dbReference>
<dbReference type="PANTHER" id="PTHR43677">
    <property type="entry name" value="SHORT-CHAIN DEHYDROGENASE/REDUCTASE"/>
    <property type="match status" value="1"/>
</dbReference>
<dbReference type="Gene3D" id="3.90.180.10">
    <property type="entry name" value="Medium-chain alcohol dehydrogenases, catalytic domain"/>
    <property type="match status" value="1"/>
</dbReference>
<dbReference type="EMBL" id="JACHMH010000001">
    <property type="protein sequence ID" value="MBB4675649.1"/>
    <property type="molecule type" value="Genomic_DNA"/>
</dbReference>
<dbReference type="EC" id="1.6.5.5" evidence="2"/>
<evidence type="ECO:0000259" key="1">
    <source>
        <dbReference type="SMART" id="SM00829"/>
    </source>
</evidence>
<dbReference type="Gene3D" id="3.40.50.720">
    <property type="entry name" value="NAD(P)-binding Rossmann-like Domain"/>
    <property type="match status" value="1"/>
</dbReference>
<accession>A0A7W7C9J3</accession>
<dbReference type="InterPro" id="IPR020843">
    <property type="entry name" value="ER"/>
</dbReference>
<dbReference type="Pfam" id="PF13602">
    <property type="entry name" value="ADH_zinc_N_2"/>
    <property type="match status" value="1"/>
</dbReference>
<protein>
    <submittedName>
        <fullName evidence="2">NADPH2:quinone reductase</fullName>
        <ecNumber evidence="2">1.6.5.5</ecNumber>
    </submittedName>
</protein>
<organism evidence="2 3">
    <name type="scientific">Crossiella cryophila</name>
    <dbReference type="NCBI Taxonomy" id="43355"/>
    <lineage>
        <taxon>Bacteria</taxon>
        <taxon>Bacillati</taxon>
        <taxon>Actinomycetota</taxon>
        <taxon>Actinomycetes</taxon>
        <taxon>Pseudonocardiales</taxon>
        <taxon>Pseudonocardiaceae</taxon>
        <taxon>Crossiella</taxon>
    </lineage>
</organism>
<gene>
    <name evidence="2" type="ORF">HNR67_001767</name>
</gene>
<dbReference type="InterPro" id="IPR013154">
    <property type="entry name" value="ADH-like_N"/>
</dbReference>
<dbReference type="Proteomes" id="UP000533598">
    <property type="component" value="Unassembled WGS sequence"/>
</dbReference>
<dbReference type="RefSeq" id="WP_312986818.1">
    <property type="nucleotide sequence ID" value="NZ_BAAAUI010000031.1"/>
</dbReference>
<dbReference type="GO" id="GO:0003960">
    <property type="term" value="F:quinone reductase (NADPH) activity"/>
    <property type="evidence" value="ECO:0007669"/>
    <property type="project" value="UniProtKB-EC"/>
</dbReference>
<dbReference type="InterPro" id="IPR036291">
    <property type="entry name" value="NAD(P)-bd_dom_sf"/>
</dbReference>
<evidence type="ECO:0000313" key="3">
    <source>
        <dbReference type="Proteomes" id="UP000533598"/>
    </source>
</evidence>
<dbReference type="Pfam" id="PF08240">
    <property type="entry name" value="ADH_N"/>
    <property type="match status" value="1"/>
</dbReference>
<dbReference type="InterPro" id="IPR051397">
    <property type="entry name" value="Zn-ADH-like_protein"/>
</dbReference>
<dbReference type="AlphaFoldDB" id="A0A7W7C9J3"/>
<name>A0A7W7C9J3_9PSEU</name>
<proteinExistence type="predicted"/>
<sequence length="333" mass="34536">MTRVREIVVAAKGGPVEVRERTAHHPEAGTALIEVEASGVAFADVHMLHGTYPAQPKFPFTPGYDLVGKVRAIGDGVSQHLAGTRVAALTVTGGWRSFAEVPAAKLVPVPEGIDSPTAVAAVLNGITAFQMAARAKLASGQTVLAHGASGGVGTLLVQLALNAGARVLGTASAAKHEAVRELGAEPIDYRGDVPARVRELAPDGVDAIFDHLGAASYAQSWNLLARKGIVIGYGSASTYDKPGNRFLPYLPLVGRILGYKVRGLLGASNGRRADFYGIRPGPGANAALAEVFELVRSGQLEVPIAERLPLVEAAAALTRMTGSRGVGKIVLIP</sequence>
<dbReference type="SUPFAM" id="SSF51735">
    <property type="entry name" value="NAD(P)-binding Rossmann-fold domains"/>
    <property type="match status" value="1"/>
</dbReference>
<feature type="domain" description="Enoyl reductase (ER)" evidence="1">
    <location>
        <begin position="13"/>
        <end position="331"/>
    </location>
</feature>
<comment type="caution">
    <text evidence="2">The sequence shown here is derived from an EMBL/GenBank/DDBJ whole genome shotgun (WGS) entry which is preliminary data.</text>
</comment>
<dbReference type="InterPro" id="IPR011032">
    <property type="entry name" value="GroES-like_sf"/>
</dbReference>
<reference evidence="2 3" key="1">
    <citation type="submission" date="2020-08" db="EMBL/GenBank/DDBJ databases">
        <title>Sequencing the genomes of 1000 actinobacteria strains.</title>
        <authorList>
            <person name="Klenk H.-P."/>
        </authorList>
    </citation>
    <scope>NUCLEOTIDE SEQUENCE [LARGE SCALE GENOMIC DNA]</scope>
    <source>
        <strain evidence="2 3">DSM 44230</strain>
    </source>
</reference>
<dbReference type="SMART" id="SM00829">
    <property type="entry name" value="PKS_ER"/>
    <property type="match status" value="1"/>
</dbReference>
<evidence type="ECO:0000313" key="2">
    <source>
        <dbReference type="EMBL" id="MBB4675649.1"/>
    </source>
</evidence>